<keyword evidence="10" id="KW-0443">Lipid metabolism</keyword>
<dbReference type="AlphaFoldDB" id="A0AA37W930"/>
<sequence length="362" mass="40747">MFMKTSLKVTVCGLVAAIAGLTMMTMSFEDQRALSGSKFSDNHNLNETEIVTSRVNIKDAVASLKSEEVASDNEGHQQVIEWQKKLPSQFQGTGVVGTLSVDEQGNLIVNAEAKQVLDYFFTAQDDASIEEITTWLEAYFSEQLESPAREQASRFLAQYIDYKTQLNELAVDQDVWGRLYDPGQLVTHSDLETLTKVFQEREALQSQVFDQTTQEALFGEENTYDALMLKRLQVSLSDGSEQEIQQQLTRLDQQLPQTQQAEREASQLAINHKDLAHKIEGNDSATQYQTYAQTYGDEAAARLIALAEKRKVFEQKRALVQEYRDALGDNAGTQALNDYMKYELGLSDGDIQRINTLEQIAK</sequence>
<dbReference type="GO" id="GO:0006457">
    <property type="term" value="P:protein folding"/>
    <property type="evidence" value="ECO:0007669"/>
    <property type="project" value="InterPro"/>
</dbReference>
<evidence type="ECO:0000313" key="17">
    <source>
        <dbReference type="Proteomes" id="UP001161389"/>
    </source>
</evidence>
<reference evidence="16" key="1">
    <citation type="journal article" date="2014" name="Int. J. Syst. Evol. Microbiol.">
        <title>Complete genome sequence of Corynebacterium casei LMG S-19264T (=DSM 44701T), isolated from a smear-ripened cheese.</title>
        <authorList>
            <consortium name="US DOE Joint Genome Institute (JGI-PGF)"/>
            <person name="Walter F."/>
            <person name="Albersmeier A."/>
            <person name="Kalinowski J."/>
            <person name="Ruckert C."/>
        </authorList>
    </citation>
    <scope>NUCLEOTIDE SEQUENCE</scope>
    <source>
        <strain evidence="16">NBRC 110071</strain>
    </source>
</reference>
<evidence type="ECO:0000256" key="7">
    <source>
        <dbReference type="ARBA" id="ARBA00022692"/>
    </source>
</evidence>
<evidence type="ECO:0000256" key="11">
    <source>
        <dbReference type="ARBA" id="ARBA00023136"/>
    </source>
</evidence>
<evidence type="ECO:0000256" key="2">
    <source>
        <dbReference type="ARBA" id="ARBA00004383"/>
    </source>
</evidence>
<dbReference type="GO" id="GO:0005886">
    <property type="term" value="C:plasma membrane"/>
    <property type="evidence" value="ECO:0007669"/>
    <property type="project" value="UniProtKB-SubCell"/>
</dbReference>
<gene>
    <name evidence="16" type="ORF">GCM10007876_32080</name>
</gene>
<evidence type="ECO:0000256" key="13">
    <source>
        <dbReference type="ARBA" id="ARBA00030948"/>
    </source>
</evidence>
<comment type="subcellular location">
    <subcellularLocation>
        <location evidence="2">Cell inner membrane</location>
        <topology evidence="2">Single-pass membrane protein</topology>
        <orientation evidence="2">Periplasmic side</orientation>
    </subcellularLocation>
</comment>
<comment type="caution">
    <text evidence="16">The sequence shown here is derived from an EMBL/GenBank/DDBJ whole genome shotgun (WGS) entry which is preliminary data.</text>
</comment>
<dbReference type="SUPFAM" id="SSF158855">
    <property type="entry name" value="Lipase chaperone-like"/>
    <property type="match status" value="1"/>
</dbReference>
<dbReference type="GO" id="GO:0016042">
    <property type="term" value="P:lipid catabolic process"/>
    <property type="evidence" value="ECO:0007669"/>
    <property type="project" value="UniProtKB-KW"/>
</dbReference>
<evidence type="ECO:0000256" key="5">
    <source>
        <dbReference type="ARBA" id="ARBA00022475"/>
    </source>
</evidence>
<accession>A0AA37W930</accession>
<organism evidence="16 17">
    <name type="scientific">Litoribrevibacter albus</name>
    <dbReference type="NCBI Taxonomy" id="1473156"/>
    <lineage>
        <taxon>Bacteria</taxon>
        <taxon>Pseudomonadati</taxon>
        <taxon>Pseudomonadota</taxon>
        <taxon>Gammaproteobacteria</taxon>
        <taxon>Oceanospirillales</taxon>
        <taxon>Oceanospirillaceae</taxon>
        <taxon>Litoribrevibacter</taxon>
    </lineage>
</organism>
<keyword evidence="6" id="KW-0997">Cell inner membrane</keyword>
<protein>
    <recommendedName>
        <fullName evidence="4">Lipase chaperone</fullName>
    </recommendedName>
    <alternativeName>
        <fullName evidence="15">Lipase foldase</fullName>
    </alternativeName>
    <alternativeName>
        <fullName evidence="13">Lipase helper protein</fullName>
    </alternativeName>
    <alternativeName>
        <fullName evidence="14">Lipase modulator</fullName>
    </alternativeName>
</protein>
<evidence type="ECO:0000256" key="10">
    <source>
        <dbReference type="ARBA" id="ARBA00023098"/>
    </source>
</evidence>
<dbReference type="GO" id="GO:0051082">
    <property type="term" value="F:unfolded protein binding"/>
    <property type="evidence" value="ECO:0007669"/>
    <property type="project" value="InterPro"/>
</dbReference>
<reference evidence="16" key="2">
    <citation type="submission" date="2023-01" db="EMBL/GenBank/DDBJ databases">
        <title>Draft genome sequence of Litoribrevibacter albus strain NBRC 110071.</title>
        <authorList>
            <person name="Sun Q."/>
            <person name="Mori K."/>
        </authorList>
    </citation>
    <scope>NUCLEOTIDE SEQUENCE</scope>
    <source>
        <strain evidence="16">NBRC 110071</strain>
    </source>
</reference>
<evidence type="ECO:0000256" key="12">
    <source>
        <dbReference type="ARBA" id="ARBA00023186"/>
    </source>
</evidence>
<keyword evidence="9" id="KW-1133">Transmembrane helix</keyword>
<evidence type="ECO:0000256" key="1">
    <source>
        <dbReference type="ARBA" id="ARBA00003280"/>
    </source>
</evidence>
<keyword evidence="11" id="KW-0472">Membrane</keyword>
<evidence type="ECO:0000256" key="6">
    <source>
        <dbReference type="ARBA" id="ARBA00022519"/>
    </source>
</evidence>
<evidence type="ECO:0000256" key="4">
    <source>
        <dbReference type="ARBA" id="ARBA00019692"/>
    </source>
</evidence>
<keyword evidence="12" id="KW-0143">Chaperone</keyword>
<comment type="similarity">
    <text evidence="3">Belongs to the lipase chaperone family.</text>
</comment>
<evidence type="ECO:0000256" key="15">
    <source>
        <dbReference type="ARBA" id="ARBA00033028"/>
    </source>
</evidence>
<keyword evidence="17" id="KW-1185">Reference proteome</keyword>
<dbReference type="Pfam" id="PF03280">
    <property type="entry name" value="Lipase_chap"/>
    <property type="match status" value="1"/>
</dbReference>
<dbReference type="Proteomes" id="UP001161389">
    <property type="component" value="Unassembled WGS sequence"/>
</dbReference>
<evidence type="ECO:0000313" key="16">
    <source>
        <dbReference type="EMBL" id="GLQ32729.1"/>
    </source>
</evidence>
<keyword evidence="8" id="KW-0442">Lipid degradation</keyword>
<proteinExistence type="inferred from homology"/>
<name>A0AA37W930_9GAMM</name>
<dbReference type="EMBL" id="BSNM01000016">
    <property type="protein sequence ID" value="GLQ32729.1"/>
    <property type="molecule type" value="Genomic_DNA"/>
</dbReference>
<evidence type="ECO:0000256" key="9">
    <source>
        <dbReference type="ARBA" id="ARBA00022989"/>
    </source>
</evidence>
<dbReference type="InterPro" id="IPR004961">
    <property type="entry name" value="Lipase_chaperone"/>
</dbReference>
<evidence type="ECO:0000256" key="8">
    <source>
        <dbReference type="ARBA" id="ARBA00022963"/>
    </source>
</evidence>
<evidence type="ECO:0000256" key="14">
    <source>
        <dbReference type="ARBA" id="ARBA00031542"/>
    </source>
</evidence>
<keyword evidence="5" id="KW-1003">Cell membrane</keyword>
<comment type="function">
    <text evidence="1">May be involved in the folding of the extracellular lipase during its passage through the periplasm.</text>
</comment>
<evidence type="ECO:0000256" key="3">
    <source>
        <dbReference type="ARBA" id="ARBA00010358"/>
    </source>
</evidence>
<keyword evidence="7" id="KW-0812">Transmembrane</keyword>